<evidence type="ECO:0000256" key="7">
    <source>
        <dbReference type="ARBA" id="ARBA00023125"/>
    </source>
</evidence>
<proteinExistence type="inferred from homology"/>
<evidence type="ECO:0000256" key="6">
    <source>
        <dbReference type="ARBA" id="ARBA00022833"/>
    </source>
</evidence>
<feature type="region of interest" description="Disordered" evidence="10">
    <location>
        <begin position="305"/>
        <end position="330"/>
    </location>
</feature>
<keyword evidence="3" id="KW-0479">Metal-binding</keyword>
<dbReference type="Proteomes" id="UP000081671">
    <property type="component" value="Unplaced"/>
</dbReference>
<dbReference type="Pfam" id="PF01352">
    <property type="entry name" value="KRAB"/>
    <property type="match status" value="1"/>
</dbReference>
<dbReference type="GeneID" id="105993036"/>
<dbReference type="SUPFAM" id="SSF57667">
    <property type="entry name" value="beta-beta-alpha zinc fingers"/>
    <property type="match status" value="4"/>
</dbReference>
<evidence type="ECO:0000256" key="2">
    <source>
        <dbReference type="ARBA" id="ARBA00006991"/>
    </source>
</evidence>
<evidence type="ECO:0000313" key="14">
    <source>
        <dbReference type="RefSeq" id="XP_012881621.1"/>
    </source>
</evidence>
<organism evidence="13 14">
    <name type="scientific">Dipodomys ordii</name>
    <name type="common">Ord's kangaroo rat</name>
    <dbReference type="NCBI Taxonomy" id="10020"/>
    <lineage>
        <taxon>Eukaryota</taxon>
        <taxon>Metazoa</taxon>
        <taxon>Chordata</taxon>
        <taxon>Craniata</taxon>
        <taxon>Vertebrata</taxon>
        <taxon>Euteleostomi</taxon>
        <taxon>Mammalia</taxon>
        <taxon>Eutheria</taxon>
        <taxon>Euarchontoglires</taxon>
        <taxon>Glires</taxon>
        <taxon>Rodentia</taxon>
        <taxon>Castorimorpha</taxon>
        <taxon>Heteromyidae</taxon>
        <taxon>Dipodomyinae</taxon>
        <taxon>Dipodomys</taxon>
    </lineage>
</organism>
<dbReference type="SUPFAM" id="SSF109640">
    <property type="entry name" value="KRAB domain (Kruppel-associated box)"/>
    <property type="match status" value="1"/>
</dbReference>
<dbReference type="SMART" id="SM00355">
    <property type="entry name" value="ZnF_C2H2"/>
    <property type="match status" value="6"/>
</dbReference>
<dbReference type="CDD" id="cd07765">
    <property type="entry name" value="KRAB_A-box"/>
    <property type="match status" value="1"/>
</dbReference>
<dbReference type="InterPro" id="IPR013087">
    <property type="entry name" value="Znf_C2H2_type"/>
</dbReference>
<dbReference type="InterPro" id="IPR001909">
    <property type="entry name" value="KRAB"/>
</dbReference>
<dbReference type="RefSeq" id="XP_012881621.1">
    <property type="nucleotide sequence ID" value="XM_013026167.1"/>
</dbReference>
<dbReference type="PROSITE" id="PS50805">
    <property type="entry name" value="KRAB"/>
    <property type="match status" value="1"/>
</dbReference>
<dbReference type="InParanoid" id="A0A1S3FYI7"/>
<feature type="domain" description="C2H2-type" evidence="11">
    <location>
        <begin position="546"/>
        <end position="573"/>
    </location>
</feature>
<evidence type="ECO:0000256" key="8">
    <source>
        <dbReference type="ARBA" id="ARBA00023242"/>
    </source>
</evidence>
<feature type="domain" description="C2H2-type" evidence="11">
    <location>
        <begin position="518"/>
        <end position="545"/>
    </location>
</feature>
<dbReference type="GO" id="GO:0005634">
    <property type="term" value="C:nucleus"/>
    <property type="evidence" value="ECO:0007669"/>
    <property type="project" value="UniProtKB-SubCell"/>
</dbReference>
<dbReference type="GO" id="GO:0008270">
    <property type="term" value="F:zinc ion binding"/>
    <property type="evidence" value="ECO:0007669"/>
    <property type="project" value="UniProtKB-KW"/>
</dbReference>
<gene>
    <name evidence="14" type="primary">Znf792</name>
</gene>
<dbReference type="PROSITE" id="PS00028">
    <property type="entry name" value="ZINC_FINGER_C2H2_1"/>
    <property type="match status" value="6"/>
</dbReference>
<evidence type="ECO:0000256" key="1">
    <source>
        <dbReference type="ARBA" id="ARBA00004123"/>
    </source>
</evidence>
<name>A0A1S3FYI7_DIPOR</name>
<evidence type="ECO:0000313" key="13">
    <source>
        <dbReference type="Proteomes" id="UP000081671"/>
    </source>
</evidence>
<evidence type="ECO:0000256" key="5">
    <source>
        <dbReference type="ARBA" id="ARBA00022771"/>
    </source>
</evidence>
<dbReference type="CTD" id="126375"/>
<dbReference type="InterPro" id="IPR036236">
    <property type="entry name" value="Znf_C2H2_sf"/>
</dbReference>
<protein>
    <submittedName>
        <fullName evidence="14">Zinc finger protein 792</fullName>
    </submittedName>
</protein>
<keyword evidence="13" id="KW-1185">Reference proteome</keyword>
<feature type="domain" description="C2H2-type" evidence="11">
    <location>
        <begin position="434"/>
        <end position="461"/>
    </location>
</feature>
<evidence type="ECO:0000256" key="9">
    <source>
        <dbReference type="PROSITE-ProRule" id="PRU00042"/>
    </source>
</evidence>
<dbReference type="Gene3D" id="3.30.160.60">
    <property type="entry name" value="Classic Zinc Finger"/>
    <property type="match status" value="7"/>
</dbReference>
<feature type="domain" description="KRAB" evidence="12">
    <location>
        <begin position="31"/>
        <end position="102"/>
    </location>
</feature>
<comment type="similarity">
    <text evidence="2">Belongs to the krueppel C2H2-type zinc-finger protein family.</text>
</comment>
<accession>A0A1S3FYI7</accession>
<sequence>MDPPGLGPVSAARAALCARAPGNGRSQLGLVSFEDVILHFSPEEWELLDEAQKLLYCDVMLENFALLASLGLTAFRSHVVARLEMENKPWIPDRGAMTSAMARGVCGTDFCQGTEGRQHFSGYSVPGEGASQQRSPKMALCIRKAYLCGLTLKDTFHLGHYQATLPNQKPMKVGVNNTGLELHACPPLGQGAQPNPATCVRGEESRAFLMKPDTGSPSEKPFAHRKIRGDFVADFMATTGFLAPQITPWAKEGLARAPAIQMHDQISEFGDTLSDKSTPIQDMRVHTQERPWEWIKSGLFLPPATSSLPSQNIDGRAPPSDGRQYGSSFSQPSSLIHLDMVSSSENTSEWSTYGKSFSWNSSLTNPQKVHSREAPSECPDRGEFFSHLDLIPHQQVPSSEQPPLPFACGECGMFFSQRGALRKHQKIHTGTRTFGCSECGKVFTRSSDLMKHHRVHTGERPYECSECGKFFSQTSSLNSHRRLHTGEKPFQCNECGKFFNQSSSLHNHRRLHSEERPYRCGECGKTFRQMSNLRQHQKIHKPDKPYHCKECGKAFSQLPTMIRHQKIHTRERLAGGALPSSGTMPNDC</sequence>
<evidence type="ECO:0000256" key="10">
    <source>
        <dbReference type="SAM" id="MobiDB-lite"/>
    </source>
</evidence>
<keyword evidence="5 9" id="KW-0863">Zinc-finger</keyword>
<keyword evidence="6" id="KW-0862">Zinc</keyword>
<evidence type="ECO:0000259" key="11">
    <source>
        <dbReference type="PROSITE" id="PS50157"/>
    </source>
</evidence>
<reference evidence="14" key="1">
    <citation type="submission" date="2025-08" db="UniProtKB">
        <authorList>
            <consortium name="RefSeq"/>
        </authorList>
    </citation>
    <scope>IDENTIFICATION</scope>
    <source>
        <tissue evidence="14">Kidney</tissue>
    </source>
</reference>
<dbReference type="GO" id="GO:1990837">
    <property type="term" value="F:sequence-specific double-stranded DNA binding"/>
    <property type="evidence" value="ECO:0007669"/>
    <property type="project" value="UniProtKB-ARBA"/>
</dbReference>
<dbReference type="PROSITE" id="PS50157">
    <property type="entry name" value="ZINC_FINGER_C2H2_2"/>
    <property type="match status" value="6"/>
</dbReference>
<dbReference type="OrthoDB" id="6077919at2759"/>
<feature type="domain" description="C2H2-type" evidence="11">
    <location>
        <begin position="406"/>
        <end position="433"/>
    </location>
</feature>
<evidence type="ECO:0000256" key="3">
    <source>
        <dbReference type="ARBA" id="ARBA00022723"/>
    </source>
</evidence>
<dbReference type="FunFam" id="3.30.160.60:FF:000111">
    <property type="entry name" value="GLI family zinc finger 4"/>
    <property type="match status" value="1"/>
</dbReference>
<dbReference type="FunFam" id="3.30.160.60:FF:000098">
    <property type="entry name" value="Zinc finger protein 614"/>
    <property type="match status" value="2"/>
</dbReference>
<evidence type="ECO:0000256" key="4">
    <source>
        <dbReference type="ARBA" id="ARBA00022737"/>
    </source>
</evidence>
<evidence type="ECO:0000259" key="12">
    <source>
        <dbReference type="PROSITE" id="PS50805"/>
    </source>
</evidence>
<dbReference type="AlphaFoldDB" id="A0A1S3FYI7"/>
<comment type="subcellular location">
    <subcellularLocation>
        <location evidence="1">Nucleus</location>
    </subcellularLocation>
</comment>
<keyword evidence="8" id="KW-0539">Nucleus</keyword>
<keyword evidence="4" id="KW-0677">Repeat</keyword>
<dbReference type="FunFam" id="3.30.160.60:FF:001158">
    <property type="entry name" value="zinc finger protein 22"/>
    <property type="match status" value="1"/>
</dbReference>
<dbReference type="Pfam" id="PF00096">
    <property type="entry name" value="zf-C2H2"/>
    <property type="match status" value="6"/>
</dbReference>
<dbReference type="Gene3D" id="6.10.140.140">
    <property type="match status" value="1"/>
</dbReference>
<dbReference type="InterPro" id="IPR036051">
    <property type="entry name" value="KRAB_dom_sf"/>
</dbReference>
<dbReference type="FunFam" id="3.30.160.60:FF:000047">
    <property type="entry name" value="zinc finger protein OZF"/>
    <property type="match status" value="1"/>
</dbReference>
<dbReference type="FunFam" id="3.30.160.60:FF:000038">
    <property type="entry name" value="Zinc finger protein 624"/>
    <property type="match status" value="1"/>
</dbReference>
<feature type="domain" description="C2H2-type" evidence="11">
    <location>
        <begin position="462"/>
        <end position="489"/>
    </location>
</feature>
<dbReference type="InterPro" id="IPR050826">
    <property type="entry name" value="Krueppel_C2H2_ZnFinger"/>
</dbReference>
<dbReference type="SMART" id="SM00349">
    <property type="entry name" value="KRAB"/>
    <property type="match status" value="1"/>
</dbReference>
<dbReference type="GO" id="GO:0006355">
    <property type="term" value="P:regulation of DNA-templated transcription"/>
    <property type="evidence" value="ECO:0007669"/>
    <property type="project" value="InterPro"/>
</dbReference>
<keyword evidence="7" id="KW-0238">DNA-binding</keyword>
<feature type="domain" description="C2H2-type" evidence="11">
    <location>
        <begin position="490"/>
        <end position="517"/>
    </location>
</feature>
<dbReference type="PANTHER" id="PTHR24377">
    <property type="entry name" value="IP01015P-RELATED"/>
    <property type="match status" value="1"/>
</dbReference>
<dbReference type="KEGG" id="dord:105993036"/>